<dbReference type="Pfam" id="PF20398">
    <property type="entry name" value="DUF6691"/>
    <property type="match status" value="1"/>
</dbReference>
<dbReference type="RefSeq" id="WP_373302880.1">
    <property type="nucleotide sequence ID" value="NZ_BMXU01000002.1"/>
</dbReference>
<organism evidence="2 3">
    <name type="scientific">Parvularcula lutaonensis</name>
    <dbReference type="NCBI Taxonomy" id="491923"/>
    <lineage>
        <taxon>Bacteria</taxon>
        <taxon>Pseudomonadati</taxon>
        <taxon>Pseudomonadota</taxon>
        <taxon>Alphaproteobacteria</taxon>
        <taxon>Parvularculales</taxon>
        <taxon>Parvularculaceae</taxon>
        <taxon>Parvularcula</taxon>
    </lineage>
</organism>
<comment type="caution">
    <text evidence="2">The sequence shown here is derived from an EMBL/GenBank/DDBJ whole genome shotgun (WGS) entry which is preliminary data.</text>
</comment>
<dbReference type="EMBL" id="JBHRVA010000003">
    <property type="protein sequence ID" value="MFC3302974.1"/>
    <property type="molecule type" value="Genomic_DNA"/>
</dbReference>
<dbReference type="Proteomes" id="UP001595607">
    <property type="component" value="Unassembled WGS sequence"/>
</dbReference>
<keyword evidence="3" id="KW-1185">Reference proteome</keyword>
<dbReference type="InterPro" id="IPR046513">
    <property type="entry name" value="DUF6691"/>
</dbReference>
<evidence type="ECO:0000313" key="3">
    <source>
        <dbReference type="Proteomes" id="UP001595607"/>
    </source>
</evidence>
<protein>
    <submittedName>
        <fullName evidence="2">DUF6691 family protein</fullName>
    </submittedName>
</protein>
<evidence type="ECO:0000256" key="1">
    <source>
        <dbReference type="SAM" id="Phobius"/>
    </source>
</evidence>
<name>A0ABV7ME99_9PROT</name>
<accession>A0ABV7ME99</accession>
<keyword evidence="1" id="KW-1133">Transmembrane helix</keyword>
<sequence>MGDCGDCCSVSANTIDELLNVRQAADEKRFVAFGAVSTVKRVFLSDRRKKFLLLLFGIGWGLAGLCPGPALAVIPLAPSLSPSQSKCTRLIGRIAYPTKPSEVRAL</sequence>
<keyword evidence="1" id="KW-0472">Membrane</keyword>
<feature type="transmembrane region" description="Helical" evidence="1">
    <location>
        <begin position="51"/>
        <end position="77"/>
    </location>
</feature>
<reference evidence="3" key="1">
    <citation type="journal article" date="2019" name="Int. J. Syst. Evol. Microbiol.">
        <title>The Global Catalogue of Microorganisms (GCM) 10K type strain sequencing project: providing services to taxonomists for standard genome sequencing and annotation.</title>
        <authorList>
            <consortium name="The Broad Institute Genomics Platform"/>
            <consortium name="The Broad Institute Genome Sequencing Center for Infectious Disease"/>
            <person name="Wu L."/>
            <person name="Ma J."/>
        </authorList>
    </citation>
    <scope>NUCLEOTIDE SEQUENCE [LARGE SCALE GENOMIC DNA]</scope>
    <source>
        <strain evidence="3">KCTC 22245</strain>
    </source>
</reference>
<keyword evidence="1" id="KW-0812">Transmembrane</keyword>
<evidence type="ECO:0000313" key="2">
    <source>
        <dbReference type="EMBL" id="MFC3302974.1"/>
    </source>
</evidence>
<gene>
    <name evidence="2" type="ORF">ACFONP_09545</name>
</gene>
<proteinExistence type="predicted"/>